<evidence type="ECO:0000313" key="1">
    <source>
        <dbReference type="EMBL" id="RZS95072.1"/>
    </source>
</evidence>
<protein>
    <submittedName>
        <fullName evidence="1">Uncharacterized protein</fullName>
    </submittedName>
</protein>
<keyword evidence="2" id="KW-1185">Reference proteome</keyword>
<accession>A0A4Q7P8M6</accession>
<dbReference type="EMBL" id="SGXG01000001">
    <property type="protein sequence ID" value="RZS95072.1"/>
    <property type="molecule type" value="Genomic_DNA"/>
</dbReference>
<reference evidence="1 2" key="1">
    <citation type="submission" date="2019-02" db="EMBL/GenBank/DDBJ databases">
        <title>Genomic Encyclopedia of Archaeal and Bacterial Type Strains, Phase II (KMG-II): from individual species to whole genera.</title>
        <authorList>
            <person name="Goeker M."/>
        </authorList>
    </citation>
    <scope>NUCLEOTIDE SEQUENCE [LARGE SCALE GENOMIC DNA]</scope>
    <source>
        <strain evidence="1 2">DSM 21411</strain>
    </source>
</reference>
<dbReference type="RefSeq" id="WP_130274230.1">
    <property type="nucleotide sequence ID" value="NZ_SGXG01000001.1"/>
</dbReference>
<dbReference type="AlphaFoldDB" id="A0A4Q7P8M6"/>
<dbReference type="OrthoDB" id="839031at2"/>
<sequence>MLNYVNTVLPFILLFSLEKAKGDSIYSEKDTVIIVVERFKDNTEFSIKQSEYATPKDTKKEEIRVYRDKFSHPSYFLYLAHLPIKDHIIRHFKLLELDKFKVIWDKNLSYQDWANLSSEGDKNIYLMVFEDELMHRDRFCYGFQVKAYQVAIHTGAQE</sequence>
<gene>
    <name evidence="1" type="ORF">BC751_0587</name>
</gene>
<name>A0A4Q7P8M6_9BACT</name>
<proteinExistence type="predicted"/>
<evidence type="ECO:0000313" key="2">
    <source>
        <dbReference type="Proteomes" id="UP000292209"/>
    </source>
</evidence>
<organism evidence="1 2">
    <name type="scientific">Cecembia calidifontis</name>
    <dbReference type="NCBI Taxonomy" id="1187080"/>
    <lineage>
        <taxon>Bacteria</taxon>
        <taxon>Pseudomonadati</taxon>
        <taxon>Bacteroidota</taxon>
        <taxon>Cytophagia</taxon>
        <taxon>Cytophagales</taxon>
        <taxon>Cyclobacteriaceae</taxon>
        <taxon>Cecembia</taxon>
    </lineage>
</organism>
<dbReference type="Proteomes" id="UP000292209">
    <property type="component" value="Unassembled WGS sequence"/>
</dbReference>
<comment type="caution">
    <text evidence="1">The sequence shown here is derived from an EMBL/GenBank/DDBJ whole genome shotgun (WGS) entry which is preliminary data.</text>
</comment>